<comment type="caution">
    <text evidence="1">The sequence shown here is derived from an EMBL/GenBank/DDBJ whole genome shotgun (WGS) entry which is preliminary data.</text>
</comment>
<dbReference type="OrthoDB" id="4295943at2"/>
<dbReference type="EMBL" id="VJZC01000555">
    <property type="protein sequence ID" value="MPY63364.1"/>
    <property type="molecule type" value="Genomic_DNA"/>
</dbReference>
<dbReference type="Proteomes" id="UP000400924">
    <property type="component" value="Unassembled WGS sequence"/>
</dbReference>
<protein>
    <submittedName>
        <fullName evidence="1">Uncharacterized protein</fullName>
    </submittedName>
</protein>
<name>A0A5N8XVG6_9ACTN</name>
<reference evidence="1 2" key="1">
    <citation type="submission" date="2019-07" db="EMBL/GenBank/DDBJ databases">
        <title>New species of Amycolatopsis and Streptomyces.</title>
        <authorList>
            <person name="Duangmal K."/>
            <person name="Teo W.F.A."/>
            <person name="Lipun K."/>
        </authorList>
    </citation>
    <scope>NUCLEOTIDE SEQUENCE [LARGE SCALE GENOMIC DNA]</scope>
    <source>
        <strain evidence="1 2">NBRC 106415</strain>
    </source>
</reference>
<evidence type="ECO:0000313" key="1">
    <source>
        <dbReference type="EMBL" id="MPY63364.1"/>
    </source>
</evidence>
<gene>
    <name evidence="1" type="ORF">FNH08_41290</name>
</gene>
<keyword evidence="2" id="KW-1185">Reference proteome</keyword>
<organism evidence="1 2">
    <name type="scientific">Streptomyces spongiae</name>
    <dbReference type="NCBI Taxonomy" id="565072"/>
    <lineage>
        <taxon>Bacteria</taxon>
        <taxon>Bacillati</taxon>
        <taxon>Actinomycetota</taxon>
        <taxon>Actinomycetes</taxon>
        <taxon>Kitasatosporales</taxon>
        <taxon>Streptomycetaceae</taxon>
        <taxon>Streptomyces</taxon>
    </lineage>
</organism>
<dbReference type="AlphaFoldDB" id="A0A5N8XVG6"/>
<dbReference type="RefSeq" id="WP_152776648.1">
    <property type="nucleotide sequence ID" value="NZ_VJZC01000555.1"/>
</dbReference>
<proteinExistence type="predicted"/>
<evidence type="ECO:0000313" key="2">
    <source>
        <dbReference type="Proteomes" id="UP000400924"/>
    </source>
</evidence>
<accession>A0A5N8XVG6</accession>
<sequence>MAMVGLFWITETSVYVGAEPEGYGRSVRLTADGVEALGTDQRGSWAWVDVRALGVHCAPVRSGSRWMVGAAVSTVLDAALGGGEVPPVFEVHVEDEDGTTELDTYSAALHGYATFEYDLSVMLLQRFVTGIANVSVLLDWGRAHAVEGTPGREAREALLRQWMEA</sequence>